<comment type="subunit">
    <text evidence="6">Component of the Mediator complex.</text>
</comment>
<evidence type="ECO:0000256" key="6">
    <source>
        <dbReference type="RuleBase" id="RU364143"/>
    </source>
</evidence>
<evidence type="ECO:0000256" key="5">
    <source>
        <dbReference type="ARBA" id="ARBA00023242"/>
    </source>
</evidence>
<dbReference type="Pfam" id="PF04934">
    <property type="entry name" value="Med6"/>
    <property type="match status" value="1"/>
</dbReference>
<evidence type="ECO:0000256" key="2">
    <source>
        <dbReference type="ARBA" id="ARBA00007526"/>
    </source>
</evidence>
<keyword evidence="9" id="KW-1185">Reference proteome</keyword>
<evidence type="ECO:0000256" key="1">
    <source>
        <dbReference type="ARBA" id="ARBA00004123"/>
    </source>
</evidence>
<dbReference type="GO" id="GO:0006357">
    <property type="term" value="P:regulation of transcription by RNA polymerase II"/>
    <property type="evidence" value="ECO:0007669"/>
    <property type="project" value="InterPro"/>
</dbReference>
<keyword evidence="5 6" id="KW-0539">Nucleus</keyword>
<gene>
    <name evidence="6" type="primary">MED6</name>
    <name evidence="8" type="ORF">WR25_24182</name>
</gene>
<comment type="similarity">
    <text evidence="2 6">Belongs to the Mediator complex subunit 6 family.</text>
</comment>
<dbReference type="AlphaFoldDB" id="A0A2A2KZ16"/>
<feature type="compositionally biased region" description="Basic and acidic residues" evidence="7">
    <location>
        <begin position="179"/>
        <end position="196"/>
    </location>
</feature>
<dbReference type="InterPro" id="IPR038566">
    <property type="entry name" value="Mediator_Med6_sf"/>
</dbReference>
<evidence type="ECO:0000256" key="4">
    <source>
        <dbReference type="ARBA" id="ARBA00023163"/>
    </source>
</evidence>
<feature type="compositionally biased region" description="Polar residues" evidence="7">
    <location>
        <begin position="246"/>
        <end position="255"/>
    </location>
</feature>
<evidence type="ECO:0000313" key="8">
    <source>
        <dbReference type="EMBL" id="PAV79178.1"/>
    </source>
</evidence>
<reference evidence="8 9" key="1">
    <citation type="journal article" date="2017" name="Curr. Biol.">
        <title>Genome architecture and evolution of a unichromosomal asexual nematode.</title>
        <authorList>
            <person name="Fradin H."/>
            <person name="Zegar C."/>
            <person name="Gutwein M."/>
            <person name="Lucas J."/>
            <person name="Kovtun M."/>
            <person name="Corcoran D."/>
            <person name="Baugh L.R."/>
            <person name="Kiontke K."/>
            <person name="Gunsalus K."/>
            <person name="Fitch D.H."/>
            <person name="Piano F."/>
        </authorList>
    </citation>
    <scope>NUCLEOTIDE SEQUENCE [LARGE SCALE GENOMIC DNA]</scope>
    <source>
        <strain evidence="8">PF1309</strain>
    </source>
</reference>
<feature type="region of interest" description="Disordered" evidence="7">
    <location>
        <begin position="171"/>
        <end position="200"/>
    </location>
</feature>
<comment type="function">
    <text evidence="6">Component of the Mediator complex, a coactivator involved in the regulated transcription of nearly all RNA polymerase II-dependent genes. Mediator functions as a bridge to convey information from gene-specific regulatory proteins to the basal RNA polymerase II transcription machinery. Mediator is recruited to promoters by direct interactions with regulatory proteins and serves as a scaffold for the assembly of a functional preinitiation complex with RNA polymerase II and the general transcription factors.</text>
</comment>
<dbReference type="GO" id="GO:0016592">
    <property type="term" value="C:mediator complex"/>
    <property type="evidence" value="ECO:0007669"/>
    <property type="project" value="InterPro"/>
</dbReference>
<name>A0A2A2KZ16_9BILA</name>
<feature type="compositionally biased region" description="Basic and acidic residues" evidence="7">
    <location>
        <begin position="257"/>
        <end position="270"/>
    </location>
</feature>
<dbReference type="PANTHER" id="PTHR13104">
    <property type="entry name" value="MED-6-RELATED"/>
    <property type="match status" value="1"/>
</dbReference>
<evidence type="ECO:0000313" key="9">
    <source>
        <dbReference type="Proteomes" id="UP000218231"/>
    </source>
</evidence>
<comment type="subcellular location">
    <subcellularLocation>
        <location evidence="1 6">Nucleus</location>
    </subcellularLocation>
</comment>
<evidence type="ECO:0000256" key="3">
    <source>
        <dbReference type="ARBA" id="ARBA00023015"/>
    </source>
</evidence>
<dbReference type="Gene3D" id="3.10.450.580">
    <property type="entry name" value="Mediator complex, subunit Med6"/>
    <property type="match status" value="1"/>
</dbReference>
<feature type="region of interest" description="Disordered" evidence="7">
    <location>
        <begin position="217"/>
        <end position="292"/>
    </location>
</feature>
<keyword evidence="3 6" id="KW-0805">Transcription regulation</keyword>
<comment type="caution">
    <text evidence="8">The sequence shown here is derived from an EMBL/GenBank/DDBJ whole genome shotgun (WGS) entry which is preliminary data.</text>
</comment>
<dbReference type="Proteomes" id="UP000218231">
    <property type="component" value="Unassembled WGS sequence"/>
</dbReference>
<feature type="compositionally biased region" description="Polar residues" evidence="7">
    <location>
        <begin position="1"/>
        <end position="20"/>
    </location>
</feature>
<organism evidence="8 9">
    <name type="scientific">Diploscapter pachys</name>
    <dbReference type="NCBI Taxonomy" id="2018661"/>
    <lineage>
        <taxon>Eukaryota</taxon>
        <taxon>Metazoa</taxon>
        <taxon>Ecdysozoa</taxon>
        <taxon>Nematoda</taxon>
        <taxon>Chromadorea</taxon>
        <taxon>Rhabditida</taxon>
        <taxon>Rhabditina</taxon>
        <taxon>Rhabditomorpha</taxon>
        <taxon>Rhabditoidea</taxon>
        <taxon>Rhabditidae</taxon>
        <taxon>Diploscapter</taxon>
    </lineage>
</organism>
<dbReference type="OrthoDB" id="344220at2759"/>
<dbReference type="EMBL" id="LIAE01007462">
    <property type="protein sequence ID" value="PAV79178.1"/>
    <property type="molecule type" value="Genomic_DNA"/>
</dbReference>
<keyword evidence="6" id="KW-0010">Activator</keyword>
<proteinExistence type="inferred from homology"/>
<evidence type="ECO:0000256" key="7">
    <source>
        <dbReference type="SAM" id="MobiDB-lite"/>
    </source>
</evidence>
<dbReference type="GO" id="GO:0003712">
    <property type="term" value="F:transcription coregulator activity"/>
    <property type="evidence" value="ECO:0007669"/>
    <property type="project" value="InterPro"/>
</dbReference>
<protein>
    <recommendedName>
        <fullName evidence="6">Mediator of RNA polymerase II transcription subunit 6</fullName>
    </recommendedName>
    <alternativeName>
        <fullName evidence="6">Mediator complex subunit 6</fullName>
    </alternativeName>
</protein>
<feature type="region of interest" description="Disordered" evidence="7">
    <location>
        <begin position="1"/>
        <end position="31"/>
    </location>
</feature>
<dbReference type="STRING" id="2018661.A0A2A2KZ16"/>
<dbReference type="InterPro" id="IPR007018">
    <property type="entry name" value="Mediator_Med6"/>
</dbReference>
<accession>A0A2A2KZ16</accession>
<keyword evidence="4 6" id="KW-0804">Transcription</keyword>
<sequence>MNQSMRMQPPGSSMANQPNAPGQPRPQNPLHITFKDANWPTLTIDNVLDYFCNSQNQFYDLSSNNQTCKMQNIREDKLIGMKGIQYVLWSAQPPLFVICKQSRISEKTVTPLAYYYIINGTVYQCPDILTYVQSRLVGAIEPLKKAFDQSLSFSRHNAAKGYYWDFKQRQPGQIGSEQSRIDDNKPEEENRYEARSTHYQRTRMPVLMEMLFKQFPPVGKNLEERPNQEKGNISTERERQEEAGKRNTTSGNNSREAAGHETSKEADPRNEQGPSTSGMQVDEPAQKRAKMT</sequence>
<feature type="compositionally biased region" description="Basic and acidic residues" evidence="7">
    <location>
        <begin position="235"/>
        <end position="245"/>
    </location>
</feature>